<protein>
    <recommendedName>
        <fullName evidence="1">Neuronal regeneration-related protein</fullName>
    </recommendedName>
    <alternativeName>
        <fullName evidence="2">Neuronal protein 3.1</fullName>
    </alternativeName>
    <alternativeName>
        <fullName evidence="3">Protein p311</fullName>
    </alternativeName>
</protein>
<keyword evidence="4" id="KW-1185">Reference proteome</keyword>
<evidence type="ECO:0000256" key="2">
    <source>
        <dbReference type="ARBA" id="ARBA00031310"/>
    </source>
</evidence>
<organism evidence="4 5">
    <name type="scientific">Microcaecilia unicolor</name>
    <dbReference type="NCBI Taxonomy" id="1415580"/>
    <lineage>
        <taxon>Eukaryota</taxon>
        <taxon>Metazoa</taxon>
        <taxon>Chordata</taxon>
        <taxon>Craniata</taxon>
        <taxon>Vertebrata</taxon>
        <taxon>Euteleostomi</taxon>
        <taxon>Amphibia</taxon>
        <taxon>Gymnophiona</taxon>
        <taxon>Siphonopidae</taxon>
        <taxon>Microcaecilia</taxon>
    </lineage>
</organism>
<proteinExistence type="predicted"/>
<dbReference type="AlphaFoldDB" id="A0A6P7XCD9"/>
<dbReference type="GO" id="GO:0031103">
    <property type="term" value="P:axon regeneration"/>
    <property type="evidence" value="ECO:0007669"/>
    <property type="project" value="TreeGrafter"/>
</dbReference>
<sequence>MKGIQYLFQLLDEEGQVKPLADLQREFGLTASDFYAHAQVKHYAHSLGAMNLTEDVQETISTALTLGSEKFVPLRFHHRHLLDTTEDIDYRKVAQDWKQELKVEITADILQSYLLSILHRIVCLTLRQQLQQQRGESGGAGRRPDTVRISSLFNIYSSGKRSLGEERDRETRRDLFPPRSLSSLPRLCFAVAAASIILYPCTIRSACSSSVHVCPTYVVKTESEEREQGAFVYCSSCVSGQDACSWLPRCHTMICRPWLAIWSHQDSYVTSQGDGRFLEELFHISTKVNHKKSIETEAAFLAPENGYGHHVSTINYLSFF</sequence>
<accession>A0A6P7XCD9</accession>
<evidence type="ECO:0000313" key="4">
    <source>
        <dbReference type="Proteomes" id="UP000515156"/>
    </source>
</evidence>
<dbReference type="InParanoid" id="A0A6P7XCD9"/>
<dbReference type="Pfam" id="PF11092">
    <property type="entry name" value="Alveol-reg_P311"/>
    <property type="match status" value="1"/>
</dbReference>
<dbReference type="GO" id="GO:0045664">
    <property type="term" value="P:regulation of neuron differentiation"/>
    <property type="evidence" value="ECO:0007669"/>
    <property type="project" value="TreeGrafter"/>
</dbReference>
<dbReference type="GO" id="GO:0017015">
    <property type="term" value="P:regulation of transforming growth factor beta receptor signaling pathway"/>
    <property type="evidence" value="ECO:0007669"/>
    <property type="project" value="TreeGrafter"/>
</dbReference>
<reference evidence="5" key="1">
    <citation type="submission" date="2025-08" db="UniProtKB">
        <authorList>
            <consortium name="RefSeq"/>
        </authorList>
    </citation>
    <scope>IDENTIFICATION</scope>
</reference>
<dbReference type="InterPro" id="IPR024417">
    <property type="entry name" value="Neuronal_3.1"/>
</dbReference>
<dbReference type="OrthoDB" id="9383199at2759"/>
<dbReference type="Proteomes" id="UP000515156">
    <property type="component" value="Chromosome 2"/>
</dbReference>
<dbReference type="KEGG" id="muo:115461897"/>
<evidence type="ECO:0000256" key="3">
    <source>
        <dbReference type="ARBA" id="ARBA00033348"/>
    </source>
</evidence>
<name>A0A6P7XCD9_9AMPH</name>
<evidence type="ECO:0000313" key="5">
    <source>
        <dbReference type="RefSeq" id="XP_030047814.1"/>
    </source>
</evidence>
<dbReference type="RefSeq" id="XP_030047814.1">
    <property type="nucleotide sequence ID" value="XM_030191954.1"/>
</dbReference>
<evidence type="ECO:0000256" key="1">
    <source>
        <dbReference type="ARBA" id="ARBA00022173"/>
    </source>
</evidence>
<dbReference type="PANTHER" id="PTHR17102:SF4">
    <property type="entry name" value="NEURONAL REGENERATION-RELATED PROTEIN"/>
    <property type="match status" value="1"/>
</dbReference>
<dbReference type="GeneID" id="115461897"/>
<gene>
    <name evidence="5" type="primary">LOC115461897</name>
</gene>
<dbReference type="PANTHER" id="PTHR17102">
    <property type="entry name" value="NEURONAL REGENERATION-RELATED PROTEIN"/>
    <property type="match status" value="1"/>
</dbReference>